<dbReference type="EMBL" id="KZ989320">
    <property type="protein sequence ID" value="RKP26851.1"/>
    <property type="molecule type" value="Genomic_DNA"/>
</dbReference>
<dbReference type="AlphaFoldDB" id="A0A4P9Z4S3"/>
<comment type="function">
    <text evidence="7">Adaptins are components of the adaptor complexes which link clathrin to receptors in coated vesicles. Clathrin-associated protein complexes are believed to interact with the cytoplasmic tails of membrane proteins, leading to their selection and concentration.</text>
</comment>
<evidence type="ECO:0000259" key="10">
    <source>
        <dbReference type="Pfam" id="PF02296"/>
    </source>
</evidence>
<dbReference type="InterPro" id="IPR003164">
    <property type="entry name" value="Clathrin_a-adaptin_app_sub_C"/>
</dbReference>
<evidence type="ECO:0000256" key="5">
    <source>
        <dbReference type="ARBA" id="ARBA00023136"/>
    </source>
</evidence>
<dbReference type="GO" id="GO:0072583">
    <property type="term" value="P:clathrin-dependent endocytosis"/>
    <property type="evidence" value="ECO:0007669"/>
    <property type="project" value="InterPro"/>
</dbReference>
<dbReference type="Gene3D" id="1.25.10.10">
    <property type="entry name" value="Leucine-rich Repeat Variant"/>
    <property type="match status" value="1"/>
</dbReference>
<evidence type="ECO:0000256" key="8">
    <source>
        <dbReference type="PIRSR" id="PIRSR037091-1"/>
    </source>
</evidence>
<feature type="binding site" evidence="8">
    <location>
        <begin position="4"/>
        <end position="5"/>
    </location>
    <ligand>
        <name>a 1,2-diacyl-sn-glycero-3-phospho-(1D-myo-inositol-3,4,5-trisphosphate)</name>
        <dbReference type="ChEBI" id="CHEBI:57836"/>
    </ligand>
</feature>
<dbReference type="InterPro" id="IPR011989">
    <property type="entry name" value="ARM-like"/>
</dbReference>
<sequence length="959" mass="107865">MSMRGLTVFIADIRKCRVRELEEKRINKELANIRAKFKEGKLDGYQRKKYVCKLLYIYILGWDVEFGHTEAVNLICSAKYSEMQIGYLALTLLLTENHEMIRLVVNSLRKDLEDQVEIVNCLALHAIANIGGREMAESLSGDVYRLLIANTSKSFVKKKAALCLLRLFRKHSDVLPAAEWAADILPLMEHPDLGVLISVTSLAMALCQQCPDEYAPCVGRAIYRLHRMVIEKDYPIDYLYYKVPNPWLQVKLLRLLQYYPPSESEDERKMLLRVLQYIIRASQDVPKNQQHSNAQNAVLFEAISLIIHLDADQSLLTEAAHILGNFLGAKETNLRYLGLAAMAHLAAFPDSLAAVKVHLDTILTSLRDKDISVRRRALDLLYSMCDRDNARIIVGELLNYLQVADYNIREEMVLKIAILAEKHAADLSWYVDTILQLIQHAGDHVSDEVWYRVVQIVCNNEDLQEYAARICLRTLSEPICHETALKVGGYILGEFGHLVAEEPNSLPAEQLAILYAKFRIASHPTRALLLNTFFKYANLFPELRDEVASVLRIYTRAIDVELQQRACEYLAILEAGDTELLATICEEMPPFPDRKSALVSRVAREETEDKRTWVLGGWEINRERRETQQQALVLARSMRALENAADLLDLSEDAVVEVPVEEAAVAVSAGREPGAMVLANGRGSAVRANEDGTRTVRLKDDRSFLRLSTQLDGVLFDNPEVCIAIKAEFHPPRGRLAIAYLNRTDIPFQGVKLSVDCEEGLRAQATGLLPVNVAPGEQAQVIYAFRCEQLFSMPPLMHFRYFLGDTWKEHEIRLPISLSRFCEPIHDMTAGDFFSRWKRIGMAVEEANGSGSAACLESQSTFSCVQPVDREHARAAVKGFGFGVLEGVDPNPKNIVGASLVLAGESRIGCLLRLEPNDTQTMFRLTVRTTHAVATEAIADILRPYIEFGSAQEAKLTTK</sequence>
<evidence type="ECO:0000256" key="7">
    <source>
        <dbReference type="PIRNR" id="PIRNR037091"/>
    </source>
</evidence>
<evidence type="ECO:0000313" key="12">
    <source>
        <dbReference type="Proteomes" id="UP000278143"/>
    </source>
</evidence>
<evidence type="ECO:0000256" key="6">
    <source>
        <dbReference type="ARBA" id="ARBA00023176"/>
    </source>
</evidence>
<dbReference type="OrthoDB" id="28053at2759"/>
<dbReference type="SUPFAM" id="SSF48371">
    <property type="entry name" value="ARM repeat"/>
    <property type="match status" value="1"/>
</dbReference>
<dbReference type="InterPro" id="IPR013041">
    <property type="entry name" value="Clathrin_app_Ig-like_sf"/>
</dbReference>
<dbReference type="SUPFAM" id="SSF55711">
    <property type="entry name" value="Subdomain of clathrin and coatomer appendage domain"/>
    <property type="match status" value="1"/>
</dbReference>
<dbReference type="GO" id="GO:0035615">
    <property type="term" value="F:clathrin adaptor activity"/>
    <property type="evidence" value="ECO:0007669"/>
    <property type="project" value="InterPro"/>
</dbReference>
<keyword evidence="4 7" id="KW-0653">Protein transport</keyword>
<feature type="binding site" evidence="8">
    <location>
        <begin position="49"/>
        <end position="53"/>
    </location>
    <ligand>
        <name>a 1,2-diacyl-sn-glycero-3-phospho-(1D-myo-inositol-3,4,5-trisphosphate)</name>
        <dbReference type="ChEBI" id="CHEBI:57836"/>
    </ligand>
</feature>
<keyword evidence="2 7" id="KW-0813">Transport</keyword>
<evidence type="ECO:0000313" key="11">
    <source>
        <dbReference type="EMBL" id="RKP26851.1"/>
    </source>
</evidence>
<gene>
    <name evidence="11" type="ORF">SYNPS1DRAFT_13587</name>
</gene>
<keyword evidence="6 7" id="KW-0168">Coated pit</keyword>
<dbReference type="PIRSF" id="PIRSF037091">
    <property type="entry name" value="AP2_complex_alpha"/>
    <property type="match status" value="1"/>
</dbReference>
<dbReference type="InterPro" id="IPR009028">
    <property type="entry name" value="Coatomer/calthrin_app_sub_C"/>
</dbReference>
<dbReference type="GO" id="GO:0006886">
    <property type="term" value="P:intracellular protein transport"/>
    <property type="evidence" value="ECO:0007669"/>
    <property type="project" value="UniProtKB-UniRule"/>
</dbReference>
<dbReference type="Gene3D" id="2.60.40.1230">
    <property type="match status" value="1"/>
</dbReference>
<dbReference type="GO" id="GO:0030122">
    <property type="term" value="C:AP-2 adaptor complex"/>
    <property type="evidence" value="ECO:0007669"/>
    <property type="project" value="InterPro"/>
</dbReference>
<dbReference type="SUPFAM" id="SSF49348">
    <property type="entry name" value="Clathrin adaptor appendage domain"/>
    <property type="match status" value="1"/>
</dbReference>
<feature type="binding site" evidence="8">
    <location>
        <position position="45"/>
    </location>
    <ligand>
        <name>a 1,2-diacyl-sn-glycero-3-phospho-(1D-myo-inositol-3,4,5-trisphosphate)</name>
        <dbReference type="ChEBI" id="CHEBI:57836"/>
    </ligand>
</feature>
<feature type="binding site" evidence="8">
    <location>
        <position position="36"/>
    </location>
    <ligand>
        <name>a 1,2-diacyl-sn-glycero-3-phospho-(1D-myo-inositol-3,4,5-trisphosphate)</name>
        <dbReference type="ChEBI" id="CHEBI:57836"/>
    </ligand>
</feature>
<name>A0A4P9Z4S3_9FUNG</name>
<dbReference type="InterPro" id="IPR012295">
    <property type="entry name" value="TBP_dom_sf"/>
</dbReference>
<organism evidence="11 12">
    <name type="scientific">Syncephalis pseudoplumigaleata</name>
    <dbReference type="NCBI Taxonomy" id="1712513"/>
    <lineage>
        <taxon>Eukaryota</taxon>
        <taxon>Fungi</taxon>
        <taxon>Fungi incertae sedis</taxon>
        <taxon>Zoopagomycota</taxon>
        <taxon>Zoopagomycotina</taxon>
        <taxon>Zoopagomycetes</taxon>
        <taxon>Zoopagales</taxon>
        <taxon>Piptocephalidaceae</taxon>
        <taxon>Syncephalis</taxon>
    </lineage>
</organism>
<dbReference type="InterPro" id="IPR016024">
    <property type="entry name" value="ARM-type_fold"/>
</dbReference>
<keyword evidence="12" id="KW-1185">Reference proteome</keyword>
<comment type="subcellular location">
    <subcellularLocation>
        <location evidence="1">Membrane</location>
        <location evidence="1">Coated pit</location>
        <topology evidence="1">Peripheral membrane protein</topology>
        <orientation evidence="1">Cytoplasmic side</orientation>
    </subcellularLocation>
</comment>
<evidence type="ECO:0000256" key="4">
    <source>
        <dbReference type="ARBA" id="ARBA00022927"/>
    </source>
</evidence>
<evidence type="ECO:0000256" key="2">
    <source>
        <dbReference type="ARBA" id="ARBA00022448"/>
    </source>
</evidence>
<protein>
    <recommendedName>
        <fullName evidence="7">AP-2 complex subunit alpha</fullName>
    </recommendedName>
</protein>
<accession>A0A4P9Z4S3</accession>
<dbReference type="InterPro" id="IPR002553">
    <property type="entry name" value="Clathrin/coatomer_adapt-like_N"/>
</dbReference>
<dbReference type="FunFam" id="1.25.10.10:FF:000020">
    <property type="entry name" value="AP-2 complex subunit alpha"/>
    <property type="match status" value="1"/>
</dbReference>
<dbReference type="PANTHER" id="PTHR22780">
    <property type="entry name" value="ADAPTIN, ALPHA/GAMMA/EPSILON"/>
    <property type="match status" value="1"/>
</dbReference>
<evidence type="ECO:0000256" key="1">
    <source>
        <dbReference type="ARBA" id="ARBA00004277"/>
    </source>
</evidence>
<feature type="domain" description="Clathrin adaptor alpha-adaptin appendage C-terminal subdomain" evidence="10">
    <location>
        <begin position="827"/>
        <end position="942"/>
    </location>
</feature>
<dbReference type="Gene3D" id="3.30.310.10">
    <property type="entry name" value="TATA-Binding Protein"/>
    <property type="match status" value="1"/>
</dbReference>
<evidence type="ECO:0000259" key="9">
    <source>
        <dbReference type="Pfam" id="PF01602"/>
    </source>
</evidence>
<feature type="domain" description="Clathrin/coatomer adaptor adaptin-like N-terminal" evidence="9">
    <location>
        <begin position="22"/>
        <end position="575"/>
    </location>
</feature>
<dbReference type="Pfam" id="PF01602">
    <property type="entry name" value="Adaptin_N"/>
    <property type="match status" value="1"/>
</dbReference>
<dbReference type="Pfam" id="PF02296">
    <property type="entry name" value="Alpha_adaptin_C"/>
    <property type="match status" value="1"/>
</dbReference>
<dbReference type="Proteomes" id="UP000278143">
    <property type="component" value="Unassembled WGS sequence"/>
</dbReference>
<evidence type="ECO:0000256" key="3">
    <source>
        <dbReference type="ARBA" id="ARBA00022583"/>
    </source>
</evidence>
<comment type="similarity">
    <text evidence="7">Belongs to the adaptor complexes large subunit family.</text>
</comment>
<dbReference type="InterPro" id="IPR017104">
    <property type="entry name" value="AP2_complex_asu"/>
</dbReference>
<dbReference type="InterPro" id="IPR050840">
    <property type="entry name" value="Adaptor_Complx_Large_Subunit"/>
</dbReference>
<reference evidence="12" key="1">
    <citation type="journal article" date="2018" name="Nat. Microbiol.">
        <title>Leveraging single-cell genomics to expand the fungal tree of life.</title>
        <authorList>
            <person name="Ahrendt S.R."/>
            <person name="Quandt C.A."/>
            <person name="Ciobanu D."/>
            <person name="Clum A."/>
            <person name="Salamov A."/>
            <person name="Andreopoulos B."/>
            <person name="Cheng J.F."/>
            <person name="Woyke T."/>
            <person name="Pelin A."/>
            <person name="Henrissat B."/>
            <person name="Reynolds N.K."/>
            <person name="Benny G.L."/>
            <person name="Smith M.E."/>
            <person name="James T.Y."/>
            <person name="Grigoriev I.V."/>
        </authorList>
    </citation>
    <scope>NUCLEOTIDE SEQUENCE [LARGE SCALE GENOMIC DNA]</scope>
    <source>
        <strain evidence="12">Benny S71-1</strain>
    </source>
</reference>
<proteinExistence type="inferred from homology"/>
<keyword evidence="5 7" id="KW-0472">Membrane</keyword>
<keyword evidence="3 7" id="KW-0254">Endocytosis</keyword>